<gene>
    <name evidence="9" type="ORF">AS592_11935</name>
</gene>
<evidence type="ECO:0000256" key="4">
    <source>
        <dbReference type="ARBA" id="ARBA00022692"/>
    </source>
</evidence>
<reference evidence="9 10" key="1">
    <citation type="submission" date="2015-11" db="EMBL/GenBank/DDBJ databases">
        <title>Draft genome of Sulfurovum riftiae 1812E, a member of the Epsilonproteobacteria isolated from the tube of the deep-sea hydrothermal vent tubewom Riftia pachyptila.</title>
        <authorList>
            <person name="Vetriani C."/>
            <person name="Giovannelli D."/>
        </authorList>
    </citation>
    <scope>NUCLEOTIDE SEQUENCE [LARGE SCALE GENOMIC DNA]</scope>
    <source>
        <strain evidence="9 10">1812E</strain>
    </source>
</reference>
<accession>A0A151CIV8</accession>
<sequence length="426" mass="45914">MMKKGKLNLLGTGIALSLVTSTLLHATNGDHLISVGAKARGMGGVGIAMSHGAESTLNNPALITAVESTEISFGGTVFMPDIKTQLNANPQAVAGGMMAPQGKMTSDADLNMIPEVSLAHKVTENFYIGIGMWGTAGMGTDYSQNGSVKDTLMTTGQFNNFDMVTNLQLMQFAVPLAYKANGFSIAIAPILQYGNLDINYVLPVPTGPTTPPNFMSVGAGLSQDFAFGFSAGATYDFSNGLVLGAVYKSKIDMEYTNQLSTATAPFGIVLPDGDHLEQPDEIGVGIAYTMDQHTFAFDYKKIRWSSAKGYKDFGWEDQNVYAFGYEYAQDNWALRAGYNYASSAVVETLNPAINMFNLLGFPATEEQHYTIGGTYAFNEQFSLDLAYVYAAENTETFDVSALQMGLDSVTTDHSENSLSFQLTYKF</sequence>
<evidence type="ECO:0000313" key="10">
    <source>
        <dbReference type="Proteomes" id="UP000075359"/>
    </source>
</evidence>
<evidence type="ECO:0000256" key="3">
    <source>
        <dbReference type="ARBA" id="ARBA00022452"/>
    </source>
</evidence>
<evidence type="ECO:0000256" key="6">
    <source>
        <dbReference type="ARBA" id="ARBA00023136"/>
    </source>
</evidence>
<comment type="subcellular location">
    <subcellularLocation>
        <location evidence="1">Cell outer membrane</location>
        <topology evidence="1">Multi-pass membrane protein</topology>
    </subcellularLocation>
</comment>
<name>A0A151CIV8_9BACT</name>
<dbReference type="InterPro" id="IPR005017">
    <property type="entry name" value="OMPP1/FadL/TodX"/>
</dbReference>
<organism evidence="9 10">
    <name type="scientific">Sulfurovum riftiae</name>
    <dbReference type="NCBI Taxonomy" id="1630136"/>
    <lineage>
        <taxon>Bacteria</taxon>
        <taxon>Pseudomonadati</taxon>
        <taxon>Campylobacterota</taxon>
        <taxon>Epsilonproteobacteria</taxon>
        <taxon>Campylobacterales</taxon>
        <taxon>Sulfurovaceae</taxon>
        <taxon>Sulfurovum</taxon>
    </lineage>
</organism>
<dbReference type="GO" id="GO:0015483">
    <property type="term" value="F:long-chain fatty acid transporting porin activity"/>
    <property type="evidence" value="ECO:0007669"/>
    <property type="project" value="TreeGrafter"/>
</dbReference>
<evidence type="ECO:0000256" key="7">
    <source>
        <dbReference type="ARBA" id="ARBA00023237"/>
    </source>
</evidence>
<dbReference type="PANTHER" id="PTHR35093">
    <property type="entry name" value="OUTER MEMBRANE PROTEIN NMB0088-RELATED"/>
    <property type="match status" value="1"/>
</dbReference>
<keyword evidence="6" id="KW-0472">Membrane</keyword>
<proteinExistence type="inferred from homology"/>
<dbReference type="AlphaFoldDB" id="A0A151CIV8"/>
<keyword evidence="10" id="KW-1185">Reference proteome</keyword>
<keyword evidence="3" id="KW-1134">Transmembrane beta strand</keyword>
<feature type="chain" id="PRO_5007578574" evidence="8">
    <location>
        <begin position="27"/>
        <end position="426"/>
    </location>
</feature>
<dbReference type="Gene3D" id="2.40.160.60">
    <property type="entry name" value="Outer membrane protein transport protein (OMPP1/FadL/TodX)"/>
    <property type="match status" value="1"/>
</dbReference>
<evidence type="ECO:0000313" key="9">
    <source>
        <dbReference type="EMBL" id="KYJ87203.1"/>
    </source>
</evidence>
<evidence type="ECO:0000256" key="2">
    <source>
        <dbReference type="ARBA" id="ARBA00008163"/>
    </source>
</evidence>
<comment type="similarity">
    <text evidence="2">Belongs to the OmpP1/FadL family.</text>
</comment>
<keyword evidence="5 8" id="KW-0732">Signal</keyword>
<dbReference type="SUPFAM" id="SSF56935">
    <property type="entry name" value="Porins"/>
    <property type="match status" value="1"/>
</dbReference>
<evidence type="ECO:0000256" key="8">
    <source>
        <dbReference type="SAM" id="SignalP"/>
    </source>
</evidence>
<keyword evidence="7" id="KW-0998">Cell outer membrane</keyword>
<dbReference type="EMBL" id="LNKT01000003">
    <property type="protein sequence ID" value="KYJ87203.1"/>
    <property type="molecule type" value="Genomic_DNA"/>
</dbReference>
<dbReference type="Pfam" id="PF03349">
    <property type="entry name" value="Toluene_X"/>
    <property type="match status" value="1"/>
</dbReference>
<dbReference type="GO" id="GO:0009279">
    <property type="term" value="C:cell outer membrane"/>
    <property type="evidence" value="ECO:0007669"/>
    <property type="project" value="UniProtKB-SubCell"/>
</dbReference>
<dbReference type="Proteomes" id="UP000075359">
    <property type="component" value="Unassembled WGS sequence"/>
</dbReference>
<evidence type="ECO:0000256" key="1">
    <source>
        <dbReference type="ARBA" id="ARBA00004571"/>
    </source>
</evidence>
<keyword evidence="4" id="KW-0812">Transmembrane</keyword>
<dbReference type="PANTHER" id="PTHR35093:SF8">
    <property type="entry name" value="OUTER MEMBRANE PROTEIN NMB0088-RELATED"/>
    <property type="match status" value="1"/>
</dbReference>
<protein>
    <submittedName>
        <fullName evidence="9">Aromatic hydrocarbon degradation protein</fullName>
    </submittedName>
</protein>
<evidence type="ECO:0000256" key="5">
    <source>
        <dbReference type="ARBA" id="ARBA00022729"/>
    </source>
</evidence>
<comment type="caution">
    <text evidence="9">The sequence shown here is derived from an EMBL/GenBank/DDBJ whole genome shotgun (WGS) entry which is preliminary data.</text>
</comment>
<dbReference type="STRING" id="1630136.AS592_11935"/>
<feature type="signal peptide" evidence="8">
    <location>
        <begin position="1"/>
        <end position="26"/>
    </location>
</feature>